<dbReference type="AlphaFoldDB" id="A0A5C1E5R0"/>
<dbReference type="RefSeq" id="WP_149424936.1">
    <property type="nucleotide sequence ID" value="NZ_CP022579.1"/>
</dbReference>
<dbReference type="EMBL" id="CP022579">
    <property type="protein sequence ID" value="QEL64262.1"/>
    <property type="molecule type" value="Genomic_DNA"/>
</dbReference>
<dbReference type="Proteomes" id="UP000323671">
    <property type="component" value="Chromosome"/>
</dbReference>
<proteinExistence type="predicted"/>
<sequence length="498" mass="53353">MSAPLADAPSLAATLEWLSQPPLPDAAADLAALDQLRTALRTLALTGQERLQALNRIAARTFVTLNHALPQLSDLPLPLPRKSRALARILLDLSAGLAEDFRALATSPDAAAQLAPQRAQICQRTLLLLRTHLEIAGLAATPPSHDVWTNLHAAYDAAEREGLADSAGSRGEHTARQEYAQALLLGLIPAGALSTSAFALACRISGALTEQLEFLPSPDERRRGLFWIDPSRDAPPVALTRRPPPPETPVRWVAGDRAARRLIQLSASGQAAQLGFAGANGTLLVQQNQPTLEQLAGLWGSPSKRRFPRRRQNYRAQLCIGLPATWALLAGKVPADGSGEHVSNWMITNESPDGYAAMHLSGRTEPVRPGEVVAIKGEKSHRWDVALVRWVISENPEHLELGLQLAAPRALASRAIDPKLGRSSETPALFLPGVPGLRPMPALIVPAGTLDETSQRLMVVLEPADNAKADILETRPSSRLESTPAVTVLQLAGDDRAA</sequence>
<evidence type="ECO:0008006" key="3">
    <source>
        <dbReference type="Google" id="ProtNLM"/>
    </source>
</evidence>
<keyword evidence="2" id="KW-1185">Reference proteome</keyword>
<reference evidence="1 2" key="1">
    <citation type="submission" date="2017-07" db="EMBL/GenBank/DDBJ databases">
        <title>Complete genome sequence of Oryzomicrobium terrae TPP412.</title>
        <authorList>
            <person name="Chiu L.-W."/>
            <person name="Lo K.-J."/>
            <person name="Tsai Y.-M."/>
            <person name="Lin S.-S."/>
            <person name="Kuo C.-H."/>
            <person name="Liu C.-T."/>
        </authorList>
    </citation>
    <scope>NUCLEOTIDE SEQUENCE [LARGE SCALE GENOMIC DNA]</scope>
    <source>
        <strain evidence="1 2">TPP412</strain>
    </source>
</reference>
<name>A0A5C1E5R0_9RHOO</name>
<dbReference type="KEGG" id="otr:OTERR_07860"/>
<gene>
    <name evidence="1" type="ORF">OTERR_07860</name>
</gene>
<organism evidence="1 2">
    <name type="scientific">Oryzomicrobium terrae</name>
    <dbReference type="NCBI Taxonomy" id="1735038"/>
    <lineage>
        <taxon>Bacteria</taxon>
        <taxon>Pseudomonadati</taxon>
        <taxon>Pseudomonadota</taxon>
        <taxon>Betaproteobacteria</taxon>
        <taxon>Rhodocyclales</taxon>
        <taxon>Rhodocyclaceae</taxon>
        <taxon>Oryzomicrobium</taxon>
    </lineage>
</organism>
<evidence type="ECO:0000313" key="2">
    <source>
        <dbReference type="Proteomes" id="UP000323671"/>
    </source>
</evidence>
<accession>A0A5C1E5R0</accession>
<protein>
    <recommendedName>
        <fullName evidence="3">GTPase</fullName>
    </recommendedName>
</protein>
<evidence type="ECO:0000313" key="1">
    <source>
        <dbReference type="EMBL" id="QEL64262.1"/>
    </source>
</evidence>